<name>A0A7W8B3N9_STRST</name>
<keyword evidence="3" id="KW-0170">Cobalt</keyword>
<dbReference type="EMBL" id="JACHJD010000037">
    <property type="protein sequence ID" value="MBB5109756.1"/>
    <property type="molecule type" value="Genomic_DNA"/>
</dbReference>
<dbReference type="GO" id="GO:0003849">
    <property type="term" value="F:3-deoxy-7-phosphoheptulonate synthase activity"/>
    <property type="evidence" value="ECO:0007669"/>
    <property type="project" value="UniProtKB-EC"/>
</dbReference>
<feature type="binding site" evidence="3">
    <location>
        <position position="71"/>
    </location>
    <ligand>
        <name>Mn(2+)</name>
        <dbReference type="ChEBI" id="CHEBI:29035"/>
    </ligand>
</feature>
<keyword evidence="4" id="KW-0028">Amino-acid biosynthesis</keyword>
<feature type="binding site" evidence="3">
    <location>
        <position position="356"/>
    </location>
    <ligand>
        <name>Mn(2+)</name>
        <dbReference type="ChEBI" id="CHEBI:29035"/>
    </ligand>
</feature>
<evidence type="ECO:0000256" key="1">
    <source>
        <dbReference type="ARBA" id="ARBA00008911"/>
    </source>
</evidence>
<feature type="binding site" evidence="3">
    <location>
        <position position="386"/>
    </location>
    <ligand>
        <name>Mn(2+)</name>
        <dbReference type="ChEBI" id="CHEBI:29035"/>
    </ligand>
</feature>
<proteinExistence type="inferred from homology"/>
<dbReference type="PANTHER" id="PTHR21337">
    <property type="entry name" value="PHOSPHO-2-DEHYDRO-3-DEOXYHEPTONATE ALDOLASE 1, 2"/>
    <property type="match status" value="1"/>
</dbReference>
<comment type="cofactor">
    <cofactor evidence="3">
        <name>Mn(2+)</name>
        <dbReference type="ChEBI" id="CHEBI:29035"/>
    </cofactor>
    <cofactor evidence="3">
        <name>Co(2+)</name>
        <dbReference type="ChEBI" id="CHEBI:48828"/>
    </cofactor>
    <cofactor evidence="3">
        <name>Cd(2+)</name>
        <dbReference type="ChEBI" id="CHEBI:48775"/>
    </cofactor>
    <text evidence="3">Binds 1 divalent cation per subunit. The enzyme is active with manganese, cobalt or cadmium ions.</text>
</comment>
<reference evidence="5 6" key="1">
    <citation type="submission" date="2020-08" db="EMBL/GenBank/DDBJ databases">
        <title>Genomic Encyclopedia of Type Strains, Phase III (KMG-III): the genomes of soil and plant-associated and newly described type strains.</title>
        <authorList>
            <person name="Whitman W."/>
        </authorList>
    </citation>
    <scope>NUCLEOTIDE SEQUENCE [LARGE SCALE GENOMIC DNA]</scope>
    <source>
        <strain evidence="5 6">CECT 3146</strain>
    </source>
</reference>
<comment type="catalytic activity">
    <reaction evidence="4">
        <text>D-erythrose 4-phosphate + phosphoenolpyruvate + H2O = 7-phospho-2-dehydro-3-deoxy-D-arabino-heptonate + phosphate</text>
        <dbReference type="Rhea" id="RHEA:14717"/>
        <dbReference type="ChEBI" id="CHEBI:15377"/>
        <dbReference type="ChEBI" id="CHEBI:16897"/>
        <dbReference type="ChEBI" id="CHEBI:43474"/>
        <dbReference type="ChEBI" id="CHEBI:58394"/>
        <dbReference type="ChEBI" id="CHEBI:58702"/>
        <dbReference type="EC" id="2.5.1.54"/>
    </reaction>
</comment>
<comment type="similarity">
    <text evidence="1 4">Belongs to the class-II DAHP synthase family.</text>
</comment>
<dbReference type="EC" id="2.5.1.54" evidence="4"/>
<evidence type="ECO:0000313" key="6">
    <source>
        <dbReference type="Proteomes" id="UP000549009"/>
    </source>
</evidence>
<dbReference type="Proteomes" id="UP000549009">
    <property type="component" value="Unassembled WGS sequence"/>
</dbReference>
<dbReference type="GO" id="GO:0009423">
    <property type="term" value="P:chorismate biosynthetic process"/>
    <property type="evidence" value="ECO:0007669"/>
    <property type="project" value="UniProtKB-UniPathway"/>
</dbReference>
<accession>A0A7W8B3N9</accession>
<evidence type="ECO:0000256" key="2">
    <source>
        <dbReference type="ARBA" id="ARBA00022679"/>
    </source>
</evidence>
<keyword evidence="2 4" id="KW-0808">Transferase</keyword>
<keyword evidence="6" id="KW-1185">Reference proteome</keyword>
<dbReference type="AlphaFoldDB" id="A0A7W8B3N9"/>
<protein>
    <recommendedName>
        <fullName evidence="4">Phospho-2-dehydro-3-deoxyheptonate aldolase</fullName>
        <ecNumber evidence="4">2.5.1.54</ecNumber>
    </recommendedName>
</protein>
<organism evidence="5 6">
    <name type="scientific">Streptomyces spectabilis</name>
    <dbReference type="NCBI Taxonomy" id="68270"/>
    <lineage>
        <taxon>Bacteria</taxon>
        <taxon>Bacillati</taxon>
        <taxon>Actinomycetota</taxon>
        <taxon>Actinomycetes</taxon>
        <taxon>Kitasatosporales</taxon>
        <taxon>Streptomycetaceae</taxon>
        <taxon>Streptomyces</taxon>
    </lineage>
</organism>
<dbReference type="PANTHER" id="PTHR21337:SF0">
    <property type="entry name" value="PHOSPHO-2-DEHYDRO-3-DEOXYHEPTONATE ALDOLASE"/>
    <property type="match status" value="1"/>
</dbReference>
<feature type="binding site" evidence="3">
    <location>
        <position position="282"/>
    </location>
    <ligand>
        <name>phosphoenolpyruvate</name>
        <dbReference type="ChEBI" id="CHEBI:58702"/>
    </ligand>
</feature>
<comment type="caution">
    <text evidence="5">The sequence shown here is derived from an EMBL/GenBank/DDBJ whole genome shotgun (WGS) entry which is preliminary data.</text>
</comment>
<dbReference type="Pfam" id="PF01474">
    <property type="entry name" value="DAHP_synth_2"/>
    <property type="match status" value="2"/>
</dbReference>
<evidence type="ECO:0000256" key="4">
    <source>
        <dbReference type="RuleBase" id="RU363071"/>
    </source>
</evidence>
<dbReference type="SUPFAM" id="SSF51569">
    <property type="entry name" value="Aldolase"/>
    <property type="match status" value="1"/>
</dbReference>
<evidence type="ECO:0000256" key="3">
    <source>
        <dbReference type="PIRSR" id="PIRSR602480-1"/>
    </source>
</evidence>
<sequence>MTQRKSWAPDSWQSAPTAYQPRWPDPVLSAKILGSLRKLPALLPDEEADGLRELLGEVAHGMRLVLHAGECAERFEAVSLTDVRARLALLGGLADTLNADRQLSAVVIGRIAGQFAKPRSAPTRLIVGSQQLTEVASYMGDMVNGPAPDVISRRLDPLRLAEAYHCAAATLSLMRALSVPTARPPLPSTGIFTSHEALILGYEQVLSRRHQRTGEWYNCGAHLLWCGYRTCAAGGGHIEYLSGIGNPVGLKVGPGLSPQALRDICDRLDPFRIPGRLVLISRMGRKDIASRLEGLISAVRTGGHPSVWLCDPMHGNTFTLPDGRKSRHVDDLLEEIASFAAATADQGVAAGGLHLEVSADDVTECVGGPCGPSVRGLSRRYLASCDPRLNPEQARFVVEWAAQLFTPREATR</sequence>
<dbReference type="RefSeq" id="WP_184926761.1">
    <property type="nucleotide sequence ID" value="NZ_BMSQ01000043.1"/>
</dbReference>
<keyword evidence="3" id="KW-0464">Manganese</keyword>
<dbReference type="InterPro" id="IPR013785">
    <property type="entry name" value="Aldolase_TIM"/>
</dbReference>
<dbReference type="GO" id="GO:0009073">
    <property type="term" value="P:aromatic amino acid family biosynthetic process"/>
    <property type="evidence" value="ECO:0007669"/>
    <property type="project" value="UniProtKB-KW"/>
</dbReference>
<dbReference type="GO" id="GO:0008652">
    <property type="term" value="P:amino acid biosynthetic process"/>
    <property type="evidence" value="ECO:0007669"/>
    <property type="project" value="UniProtKB-KW"/>
</dbReference>
<dbReference type="InterPro" id="IPR002480">
    <property type="entry name" value="DAHP_synth_2"/>
</dbReference>
<dbReference type="Gene3D" id="3.20.20.70">
    <property type="entry name" value="Aldolase class I"/>
    <property type="match status" value="1"/>
</dbReference>
<evidence type="ECO:0000313" key="5">
    <source>
        <dbReference type="EMBL" id="MBB5109756.1"/>
    </source>
</evidence>
<feature type="binding site" evidence="3">
    <location>
        <position position="314"/>
    </location>
    <ligand>
        <name>Mn(2+)</name>
        <dbReference type="ChEBI" id="CHEBI:29035"/>
    </ligand>
</feature>
<comment type="pathway">
    <text evidence="4">Metabolic intermediate biosynthesis; chorismate biosynthesis; chorismate from D-erythrose 4-phosphate and phosphoenolpyruvate: step 1/7.</text>
</comment>
<dbReference type="UniPathway" id="UPA00053">
    <property type="reaction ID" value="UER00084"/>
</dbReference>
<feature type="binding site" evidence="3">
    <location>
        <position position="251"/>
    </location>
    <ligand>
        <name>phosphoenolpyruvate</name>
        <dbReference type="ChEBI" id="CHEBI:58702"/>
    </ligand>
</feature>
<keyword evidence="4" id="KW-0057">Aromatic amino acid biosynthesis</keyword>
<gene>
    <name evidence="5" type="ORF">FHS40_008886</name>
</gene>
<feature type="binding site" evidence="3">
    <location>
        <position position="110"/>
    </location>
    <ligand>
        <name>phosphoenolpyruvate</name>
        <dbReference type="ChEBI" id="CHEBI:58702"/>
    </ligand>
</feature>
<keyword evidence="3" id="KW-0104">Cadmium</keyword>